<accession>A0AAD7E6X7</accession>
<evidence type="ECO:0000313" key="2">
    <source>
        <dbReference type="EMBL" id="KAJ7230587.1"/>
    </source>
</evidence>
<keyword evidence="1" id="KW-0472">Membrane</keyword>
<organism evidence="2 3">
    <name type="scientific">Mycena pura</name>
    <dbReference type="NCBI Taxonomy" id="153505"/>
    <lineage>
        <taxon>Eukaryota</taxon>
        <taxon>Fungi</taxon>
        <taxon>Dikarya</taxon>
        <taxon>Basidiomycota</taxon>
        <taxon>Agaricomycotina</taxon>
        <taxon>Agaricomycetes</taxon>
        <taxon>Agaricomycetidae</taxon>
        <taxon>Agaricales</taxon>
        <taxon>Marasmiineae</taxon>
        <taxon>Mycenaceae</taxon>
        <taxon>Mycena</taxon>
    </lineage>
</organism>
<evidence type="ECO:0000256" key="1">
    <source>
        <dbReference type="SAM" id="Phobius"/>
    </source>
</evidence>
<sequence>MPPHAPACWHMSRPMLPLCALRGMEMLGVVVVLAGGVGADVAGGGEGTWLSAGKRAFLNGTLHPHSRPKHAWAGDGGSGCGGVGRSEERFHGRATRRIVLGLCAVLVTALCGLELLLVMGALGTPARGVVALSWCCVGRRRIVLLGVGPRLGRIKIPSGSSQ</sequence>
<keyword evidence="1" id="KW-1133">Transmembrane helix</keyword>
<feature type="transmembrane region" description="Helical" evidence="1">
    <location>
        <begin position="98"/>
        <end position="122"/>
    </location>
</feature>
<evidence type="ECO:0000313" key="3">
    <source>
        <dbReference type="Proteomes" id="UP001219525"/>
    </source>
</evidence>
<gene>
    <name evidence="2" type="ORF">GGX14DRAFT_583929</name>
</gene>
<dbReference type="Proteomes" id="UP001219525">
    <property type="component" value="Unassembled WGS sequence"/>
</dbReference>
<keyword evidence="1" id="KW-0812">Transmembrane</keyword>
<comment type="caution">
    <text evidence="2">The sequence shown here is derived from an EMBL/GenBank/DDBJ whole genome shotgun (WGS) entry which is preliminary data.</text>
</comment>
<protein>
    <submittedName>
        <fullName evidence="2">Uncharacterized protein</fullName>
    </submittedName>
</protein>
<proteinExistence type="predicted"/>
<dbReference type="AlphaFoldDB" id="A0AAD7E6X7"/>
<name>A0AAD7E6X7_9AGAR</name>
<reference evidence="2" key="1">
    <citation type="submission" date="2023-03" db="EMBL/GenBank/DDBJ databases">
        <title>Massive genome expansion in bonnet fungi (Mycena s.s.) driven by repeated elements and novel gene families across ecological guilds.</title>
        <authorList>
            <consortium name="Lawrence Berkeley National Laboratory"/>
            <person name="Harder C.B."/>
            <person name="Miyauchi S."/>
            <person name="Viragh M."/>
            <person name="Kuo A."/>
            <person name="Thoen E."/>
            <person name="Andreopoulos B."/>
            <person name="Lu D."/>
            <person name="Skrede I."/>
            <person name="Drula E."/>
            <person name="Henrissat B."/>
            <person name="Morin E."/>
            <person name="Kohler A."/>
            <person name="Barry K."/>
            <person name="LaButti K."/>
            <person name="Morin E."/>
            <person name="Salamov A."/>
            <person name="Lipzen A."/>
            <person name="Mereny Z."/>
            <person name="Hegedus B."/>
            <person name="Baldrian P."/>
            <person name="Stursova M."/>
            <person name="Weitz H."/>
            <person name="Taylor A."/>
            <person name="Grigoriev I.V."/>
            <person name="Nagy L.G."/>
            <person name="Martin F."/>
            <person name="Kauserud H."/>
        </authorList>
    </citation>
    <scope>NUCLEOTIDE SEQUENCE</scope>
    <source>
        <strain evidence="2">9144</strain>
    </source>
</reference>
<keyword evidence="3" id="KW-1185">Reference proteome</keyword>
<dbReference type="EMBL" id="JARJCW010000001">
    <property type="protein sequence ID" value="KAJ7230587.1"/>
    <property type="molecule type" value="Genomic_DNA"/>
</dbReference>